<gene>
    <name evidence="3" type="primary">LOC118426114</name>
</gene>
<dbReference type="Proteomes" id="UP000001554">
    <property type="component" value="Chromosome 11"/>
</dbReference>
<dbReference type="PROSITE" id="PS50878">
    <property type="entry name" value="RT_POL"/>
    <property type="match status" value="1"/>
</dbReference>
<dbReference type="GeneID" id="118426114"/>
<accession>A0A9J7N641</accession>
<keyword evidence="2" id="KW-1185">Reference proteome</keyword>
<dbReference type="OMA" id="KTICMTL"/>
<reference evidence="3" key="2">
    <citation type="submission" date="2025-08" db="UniProtKB">
        <authorList>
            <consortium name="RefSeq"/>
        </authorList>
    </citation>
    <scope>IDENTIFICATION</scope>
    <source>
        <strain evidence="3">S238N-H82</strain>
        <tissue evidence="3">Testes</tissue>
    </source>
</reference>
<name>A0A9J7N641_BRAFL</name>
<sequence length="141" mass="15372">MTAGEFSECFPTSVGVRQGCLLSPTLCNIFLENIMREALTPKESPVKLAGRIITHLQFADDVDLIDGSAADQQEQFSSLDSTSRRYGMEVSLDKTMCLVSGPPGFRTQVTVRGTELEQVGEFTYLGSLQTEDGSSAREVKV</sequence>
<feature type="domain" description="Reverse transcriptase" evidence="1">
    <location>
        <begin position="1"/>
        <end position="116"/>
    </location>
</feature>
<dbReference type="KEGG" id="bfo:118426114"/>
<dbReference type="PANTHER" id="PTHR47027">
    <property type="entry name" value="REVERSE TRANSCRIPTASE DOMAIN-CONTAINING PROTEIN"/>
    <property type="match status" value="1"/>
</dbReference>
<dbReference type="PANTHER" id="PTHR47027:SF25">
    <property type="entry name" value="REVERSE TRANSCRIPTASE DOMAIN-CONTAINING PROTEIN"/>
    <property type="match status" value="1"/>
</dbReference>
<dbReference type="OrthoDB" id="413835at2759"/>
<evidence type="ECO:0000259" key="1">
    <source>
        <dbReference type="PROSITE" id="PS50878"/>
    </source>
</evidence>
<reference evidence="2" key="1">
    <citation type="journal article" date="2020" name="Nat. Ecol. Evol.">
        <title>Deeply conserved synteny resolves early events in vertebrate evolution.</title>
        <authorList>
            <person name="Simakov O."/>
            <person name="Marletaz F."/>
            <person name="Yue J.X."/>
            <person name="O'Connell B."/>
            <person name="Jenkins J."/>
            <person name="Brandt A."/>
            <person name="Calef R."/>
            <person name="Tung C.H."/>
            <person name="Huang T.K."/>
            <person name="Schmutz J."/>
            <person name="Satoh N."/>
            <person name="Yu J.K."/>
            <person name="Putnam N.H."/>
            <person name="Green R.E."/>
            <person name="Rokhsar D.S."/>
        </authorList>
    </citation>
    <scope>NUCLEOTIDE SEQUENCE [LARGE SCALE GENOMIC DNA]</scope>
    <source>
        <strain evidence="2">S238N-H82</strain>
    </source>
</reference>
<dbReference type="Pfam" id="PF00078">
    <property type="entry name" value="RVT_1"/>
    <property type="match status" value="1"/>
</dbReference>
<dbReference type="InterPro" id="IPR043502">
    <property type="entry name" value="DNA/RNA_pol_sf"/>
</dbReference>
<dbReference type="SUPFAM" id="SSF56672">
    <property type="entry name" value="DNA/RNA polymerases"/>
    <property type="match status" value="1"/>
</dbReference>
<proteinExistence type="predicted"/>
<protein>
    <submittedName>
        <fullName evidence="3">Uncharacterized protein LOC118426114</fullName>
    </submittedName>
</protein>
<dbReference type="InterPro" id="IPR000477">
    <property type="entry name" value="RT_dom"/>
</dbReference>
<organism evidence="2 3">
    <name type="scientific">Branchiostoma floridae</name>
    <name type="common">Florida lancelet</name>
    <name type="synonym">Amphioxus</name>
    <dbReference type="NCBI Taxonomy" id="7739"/>
    <lineage>
        <taxon>Eukaryota</taxon>
        <taxon>Metazoa</taxon>
        <taxon>Chordata</taxon>
        <taxon>Cephalochordata</taxon>
        <taxon>Leptocardii</taxon>
        <taxon>Amphioxiformes</taxon>
        <taxon>Branchiostomatidae</taxon>
        <taxon>Branchiostoma</taxon>
    </lineage>
</organism>
<dbReference type="AlphaFoldDB" id="A0A9J7N641"/>
<evidence type="ECO:0000313" key="3">
    <source>
        <dbReference type="RefSeq" id="XP_035691264.1"/>
    </source>
</evidence>
<dbReference type="RefSeq" id="XP_035691264.1">
    <property type="nucleotide sequence ID" value="XM_035835371.1"/>
</dbReference>
<evidence type="ECO:0000313" key="2">
    <source>
        <dbReference type="Proteomes" id="UP000001554"/>
    </source>
</evidence>